<comment type="similarity">
    <text evidence="1">Belongs to the bacterial solute-binding protein 8 family.</text>
</comment>
<dbReference type="SUPFAM" id="SSF53807">
    <property type="entry name" value="Helical backbone' metal receptor"/>
    <property type="match status" value="1"/>
</dbReference>
<dbReference type="InterPro" id="IPR002491">
    <property type="entry name" value="ABC_transptr_periplasmic_BD"/>
</dbReference>
<evidence type="ECO:0000259" key="2">
    <source>
        <dbReference type="PROSITE" id="PS50983"/>
    </source>
</evidence>
<dbReference type="Pfam" id="PF01497">
    <property type="entry name" value="Peripla_BP_2"/>
    <property type="match status" value="1"/>
</dbReference>
<protein>
    <submittedName>
        <fullName evidence="3">ABC transporter substrate-binding protein</fullName>
    </submittedName>
</protein>
<dbReference type="Gene3D" id="3.40.50.1980">
    <property type="entry name" value="Nitrogenase molybdenum iron protein domain"/>
    <property type="match status" value="2"/>
</dbReference>
<dbReference type="PROSITE" id="PS51257">
    <property type="entry name" value="PROKAR_LIPOPROTEIN"/>
    <property type="match status" value="1"/>
</dbReference>
<dbReference type="Proteomes" id="UP001597192">
    <property type="component" value="Unassembled WGS sequence"/>
</dbReference>
<proteinExistence type="inferred from homology"/>
<dbReference type="PROSITE" id="PS50983">
    <property type="entry name" value="FE_B12_PBP"/>
    <property type="match status" value="1"/>
</dbReference>
<gene>
    <name evidence="3" type="ORF">ACFQ47_10460</name>
</gene>
<reference evidence="4" key="1">
    <citation type="journal article" date="2019" name="Int. J. Syst. Evol. Microbiol.">
        <title>The Global Catalogue of Microorganisms (GCM) 10K type strain sequencing project: providing services to taxonomists for standard genome sequencing and annotation.</title>
        <authorList>
            <consortium name="The Broad Institute Genomics Platform"/>
            <consortium name="The Broad Institute Genome Sequencing Center for Infectious Disease"/>
            <person name="Wu L."/>
            <person name="Ma J."/>
        </authorList>
    </citation>
    <scope>NUCLEOTIDE SEQUENCE [LARGE SCALE GENOMIC DNA]</scope>
    <source>
        <strain evidence="4">CCM 8947</strain>
    </source>
</reference>
<keyword evidence="4" id="KW-1185">Reference proteome</keyword>
<organism evidence="3 4">
    <name type="scientific">Lacticaseibacillus yichunensis</name>
    <dbReference type="NCBI Taxonomy" id="2486015"/>
    <lineage>
        <taxon>Bacteria</taxon>
        <taxon>Bacillati</taxon>
        <taxon>Bacillota</taxon>
        <taxon>Bacilli</taxon>
        <taxon>Lactobacillales</taxon>
        <taxon>Lactobacillaceae</taxon>
        <taxon>Lacticaseibacillus</taxon>
    </lineage>
</organism>
<accession>A0ABW4CTK1</accession>
<evidence type="ECO:0000256" key="1">
    <source>
        <dbReference type="ARBA" id="ARBA00008814"/>
    </source>
</evidence>
<name>A0ABW4CTK1_9LACO</name>
<feature type="domain" description="Fe/B12 periplasmic-binding" evidence="2">
    <location>
        <begin position="56"/>
        <end position="312"/>
    </location>
</feature>
<dbReference type="PANTHER" id="PTHR30535">
    <property type="entry name" value="VITAMIN B12-BINDING PROTEIN"/>
    <property type="match status" value="1"/>
</dbReference>
<dbReference type="RefSeq" id="WP_164510168.1">
    <property type="nucleotide sequence ID" value="NZ_JBHTOG010000055.1"/>
</dbReference>
<dbReference type="InterPro" id="IPR050902">
    <property type="entry name" value="ABC_Transporter_SBP"/>
</dbReference>
<evidence type="ECO:0000313" key="4">
    <source>
        <dbReference type="Proteomes" id="UP001597192"/>
    </source>
</evidence>
<comment type="caution">
    <text evidence="3">The sequence shown here is derived from an EMBL/GenBank/DDBJ whole genome shotgun (WGS) entry which is preliminary data.</text>
</comment>
<sequence>MNKATNQGNSGYGCAHRRGAWALALGVMIGLAGCGHSPAKQTSSWSSQVKSKKVQRVIAGTRTVAQYAEALDLPLVGIDTQDGQPARYAKTPRIGLPRKPDMEKIASLKPDLYITDSGMMGLLDQGLKQQGVRGLYLNNESYQNVTDSVMQLGKLFNKETQAQTVVKKVQSETDTALKGAGALKGKKVAVLFGAGHGFMLATNYSYLGDLLTKLGLTNVAGTLSQVPSAYVPFSLEKLVAEDPDYILTLAHGRVDQAKAAFKDELAKPQWQQTTAVKRGHVYPLDDKTYPVTGNLQVATTVQALKHILLKGASK</sequence>
<evidence type="ECO:0000313" key="3">
    <source>
        <dbReference type="EMBL" id="MFD1433086.1"/>
    </source>
</evidence>
<dbReference type="EMBL" id="JBHTOG010000055">
    <property type="protein sequence ID" value="MFD1433086.1"/>
    <property type="molecule type" value="Genomic_DNA"/>
</dbReference>
<dbReference type="PANTHER" id="PTHR30535:SF36">
    <property type="entry name" value="HIGH-AFFINITY HEME UPTAKE SYSTEM PROTEIN ISDE"/>
    <property type="match status" value="1"/>
</dbReference>